<dbReference type="InterPro" id="IPR012001">
    <property type="entry name" value="Thiamin_PyroP_enz_TPP-bd_dom"/>
</dbReference>
<evidence type="ECO:0000259" key="14">
    <source>
        <dbReference type="Pfam" id="PF02775"/>
    </source>
</evidence>
<sequence length="584" mass="63639">MANHVDLPEYLFRRLAQLGVRSIHGVPGDYNLTVLDYLEPAGLRWVGNANELNAGYAADGYARTKGLAALVTSFGVGELSAINAVGGAYAEKAPVVHIVGSAPRAAQLAGACLHHSLGDGNFRVFADMYRSVTVAQANLADAEDVPRVVDETLRQCVLQSRPVYIEIPSDMVRVKVAAPRGVIDLTVDGYDERLEDEVVGTLVEKMQNAKRPLILVDGFARRFGIQDSINELVKRTAIPTLTTPFGKSLVDERLPNFHGIYYGLAGSSEHSDWVKSRDLVLHFGPLRSDINTYGFTASPEAGVSVVLEADSVTIGDATTTSTPLRGVGIKSLLSKVIAKLDGLNLAVADPFPPNPEDPREILKALPPTVPDATVDQYSFWLRMSDFFRPGDMILTETGTSAYGGQSFVLPEDTTLMTSTIWLSIGYALAASQGVALAQREMVSEGTRRAGRTILFEGEGSLQMSAQAISDIIRNKLDVTMFILNNNGYTIERIIHGFHADYNDVQPWRNLEAPSYFGAPVDDPDYRVTTRSARNWGELQAVLADPVVQEGKGLNMIEVFMEMDDAPLSLRKFVEYLTKRNSGGK</sequence>
<evidence type="ECO:0000256" key="11">
    <source>
        <dbReference type="PIRSR" id="PIRSR036565-2"/>
    </source>
</evidence>
<dbReference type="EMBL" id="LKCW01000004">
    <property type="protein sequence ID" value="KPM45973.1"/>
    <property type="molecule type" value="Genomic_DNA"/>
</dbReference>
<feature type="binding site" evidence="11">
    <location>
        <position position="485"/>
    </location>
    <ligand>
        <name>Mg(2+)</name>
        <dbReference type="ChEBI" id="CHEBI:18420"/>
    </ligand>
</feature>
<name>A0A0P7BWQ6_9HYPO</name>
<evidence type="ECO:0000313" key="16">
    <source>
        <dbReference type="EMBL" id="KPM45973.1"/>
    </source>
</evidence>
<dbReference type="Pfam" id="PF02775">
    <property type="entry name" value="TPP_enzyme_C"/>
    <property type="match status" value="1"/>
</dbReference>
<evidence type="ECO:0000256" key="4">
    <source>
        <dbReference type="ARBA" id="ARBA00013202"/>
    </source>
</evidence>
<dbReference type="Gene3D" id="3.40.50.1220">
    <property type="entry name" value="TPP-binding domain"/>
    <property type="match status" value="1"/>
</dbReference>
<feature type="binding site" evidence="11">
    <location>
        <position position="487"/>
    </location>
    <ligand>
        <name>Mg(2+)</name>
        <dbReference type="ChEBI" id="CHEBI:18420"/>
    </ligand>
</feature>
<comment type="similarity">
    <text evidence="3 12">Belongs to the TPP enzyme family.</text>
</comment>
<dbReference type="EC" id="4.1.1.1" evidence="4"/>
<dbReference type="GO" id="GO:0000949">
    <property type="term" value="P:aromatic amino acid family catabolic process to alcohol via Ehrlich pathway"/>
    <property type="evidence" value="ECO:0007669"/>
    <property type="project" value="TreeGrafter"/>
</dbReference>
<dbReference type="CDD" id="cd02005">
    <property type="entry name" value="TPP_PDC_IPDC"/>
    <property type="match status" value="1"/>
</dbReference>
<dbReference type="CDD" id="cd07038">
    <property type="entry name" value="TPP_PYR_PDC_IPDC_like"/>
    <property type="match status" value="1"/>
</dbReference>
<dbReference type="InterPro" id="IPR012110">
    <property type="entry name" value="PDC/IPDC-like"/>
</dbReference>
<evidence type="ECO:0000256" key="7">
    <source>
        <dbReference type="ARBA" id="ARBA00022793"/>
    </source>
</evidence>
<keyword evidence="17" id="KW-1185">Reference proteome</keyword>
<accession>A0A0P7BWQ6</accession>
<evidence type="ECO:0000259" key="15">
    <source>
        <dbReference type="Pfam" id="PF02776"/>
    </source>
</evidence>
<dbReference type="InterPro" id="IPR047213">
    <property type="entry name" value="TPP_PYR_PDC_IPDC-like"/>
</dbReference>
<evidence type="ECO:0000256" key="9">
    <source>
        <dbReference type="ARBA" id="ARBA00023052"/>
    </source>
</evidence>
<gene>
    <name evidence="16" type="ORF">AK830_g721</name>
</gene>
<keyword evidence="10" id="KW-0456">Lyase</keyword>
<feature type="domain" description="Thiamine pyrophosphate enzyme N-terminal TPP-binding" evidence="15">
    <location>
        <begin position="9"/>
        <end position="108"/>
    </location>
</feature>
<dbReference type="Pfam" id="PF02776">
    <property type="entry name" value="TPP_enzyme_N"/>
    <property type="match status" value="1"/>
</dbReference>
<dbReference type="STRING" id="78410.A0A0P7BWQ6"/>
<dbReference type="Gene3D" id="3.40.50.970">
    <property type="match status" value="2"/>
</dbReference>
<dbReference type="SUPFAM" id="SSF52467">
    <property type="entry name" value="DHS-like NAD/FAD-binding domain"/>
    <property type="match status" value="1"/>
</dbReference>
<evidence type="ECO:0000259" key="13">
    <source>
        <dbReference type="Pfam" id="PF00205"/>
    </source>
</evidence>
<evidence type="ECO:0000313" key="17">
    <source>
        <dbReference type="Proteomes" id="UP000050424"/>
    </source>
</evidence>
<dbReference type="FunFam" id="3.40.50.970:FF:000024">
    <property type="entry name" value="Pyruvate decarboxylase isozyme"/>
    <property type="match status" value="1"/>
</dbReference>
<keyword evidence="9 12" id="KW-0786">Thiamine pyrophosphate</keyword>
<evidence type="ECO:0000256" key="6">
    <source>
        <dbReference type="ARBA" id="ARBA00022723"/>
    </source>
</evidence>
<keyword evidence="8 11" id="KW-0460">Magnesium</keyword>
<organism evidence="16 17">
    <name type="scientific">Neonectria ditissima</name>
    <dbReference type="NCBI Taxonomy" id="78410"/>
    <lineage>
        <taxon>Eukaryota</taxon>
        <taxon>Fungi</taxon>
        <taxon>Dikarya</taxon>
        <taxon>Ascomycota</taxon>
        <taxon>Pezizomycotina</taxon>
        <taxon>Sordariomycetes</taxon>
        <taxon>Hypocreomycetidae</taxon>
        <taxon>Hypocreales</taxon>
        <taxon>Nectriaceae</taxon>
        <taxon>Neonectria</taxon>
    </lineage>
</organism>
<evidence type="ECO:0000256" key="1">
    <source>
        <dbReference type="ARBA" id="ARBA00001041"/>
    </source>
</evidence>
<dbReference type="FunFam" id="3.40.50.970:FF:000019">
    <property type="entry name" value="Pyruvate decarboxylase isozyme"/>
    <property type="match status" value="1"/>
</dbReference>
<evidence type="ECO:0000256" key="12">
    <source>
        <dbReference type="RuleBase" id="RU362132"/>
    </source>
</evidence>
<feature type="domain" description="Thiamine pyrophosphate enzyme central" evidence="13">
    <location>
        <begin position="201"/>
        <end position="325"/>
    </location>
</feature>
<dbReference type="GO" id="GO:0004737">
    <property type="term" value="F:pyruvate decarboxylase activity"/>
    <property type="evidence" value="ECO:0007669"/>
    <property type="project" value="UniProtKB-EC"/>
</dbReference>
<keyword evidence="16" id="KW-0670">Pyruvate</keyword>
<dbReference type="InterPro" id="IPR029061">
    <property type="entry name" value="THDP-binding"/>
</dbReference>
<evidence type="ECO:0000256" key="8">
    <source>
        <dbReference type="ARBA" id="ARBA00022842"/>
    </source>
</evidence>
<keyword evidence="7" id="KW-0210">Decarboxylase</keyword>
<comment type="caution">
    <text evidence="16">The sequence shown here is derived from an EMBL/GenBank/DDBJ whole genome shotgun (WGS) entry which is preliminary data.</text>
</comment>
<dbReference type="GO" id="GO:0005829">
    <property type="term" value="C:cytosol"/>
    <property type="evidence" value="ECO:0007669"/>
    <property type="project" value="TreeGrafter"/>
</dbReference>
<dbReference type="InterPro" id="IPR029035">
    <property type="entry name" value="DHS-like_NAD/FAD-binding_dom"/>
</dbReference>
<comment type="catalytic activity">
    <reaction evidence="1">
        <text>a 2-oxocarboxylate + H(+) = an aldehyde + CO2</text>
        <dbReference type="Rhea" id="RHEA:11628"/>
        <dbReference type="ChEBI" id="CHEBI:15378"/>
        <dbReference type="ChEBI" id="CHEBI:16526"/>
        <dbReference type="ChEBI" id="CHEBI:17478"/>
        <dbReference type="ChEBI" id="CHEBI:35179"/>
        <dbReference type="EC" id="4.1.1.1"/>
    </reaction>
</comment>
<evidence type="ECO:0000256" key="10">
    <source>
        <dbReference type="ARBA" id="ARBA00023239"/>
    </source>
</evidence>
<dbReference type="PANTHER" id="PTHR43452:SF11">
    <property type="entry name" value="PYRUVATE DECARBOXYLASE"/>
    <property type="match status" value="1"/>
</dbReference>
<evidence type="ECO:0000256" key="3">
    <source>
        <dbReference type="ARBA" id="ARBA00007812"/>
    </source>
</evidence>
<dbReference type="Pfam" id="PF00205">
    <property type="entry name" value="TPP_enzyme_M"/>
    <property type="match status" value="1"/>
</dbReference>
<dbReference type="PANTHER" id="PTHR43452">
    <property type="entry name" value="PYRUVATE DECARBOXYLASE"/>
    <property type="match status" value="1"/>
</dbReference>
<dbReference type="PIRSF" id="PIRSF036565">
    <property type="entry name" value="Pyruvt_ip_decrb"/>
    <property type="match status" value="1"/>
</dbReference>
<proteinExistence type="inferred from homology"/>
<dbReference type="GO" id="GO:0005634">
    <property type="term" value="C:nucleus"/>
    <property type="evidence" value="ECO:0007669"/>
    <property type="project" value="TreeGrafter"/>
</dbReference>
<dbReference type="GO" id="GO:0030976">
    <property type="term" value="F:thiamine pyrophosphate binding"/>
    <property type="evidence" value="ECO:0007669"/>
    <property type="project" value="InterPro"/>
</dbReference>
<dbReference type="InterPro" id="IPR047214">
    <property type="entry name" value="TPP_PDC_IPDC"/>
</dbReference>
<keyword evidence="6 11" id="KW-0479">Metal-binding</keyword>
<dbReference type="AlphaFoldDB" id="A0A0P7BWQ6"/>
<reference evidence="16 17" key="1">
    <citation type="submission" date="2015-09" db="EMBL/GenBank/DDBJ databases">
        <title>Draft genome of a European isolate of the apple canker pathogen Neonectria ditissima.</title>
        <authorList>
            <person name="Gomez-Cortecero A."/>
            <person name="Harrison R.J."/>
            <person name="Armitage A.D."/>
        </authorList>
    </citation>
    <scope>NUCLEOTIDE SEQUENCE [LARGE SCALE GENOMIC DNA]</scope>
    <source>
        <strain evidence="16 17">R09/05</strain>
    </source>
</reference>
<feature type="domain" description="Thiamine pyrophosphate enzyme TPP-binding" evidence="14">
    <location>
        <begin position="405"/>
        <end position="504"/>
    </location>
</feature>
<dbReference type="InterPro" id="IPR011766">
    <property type="entry name" value="TPP_enzyme_TPP-bd"/>
</dbReference>
<dbReference type="Proteomes" id="UP000050424">
    <property type="component" value="Unassembled WGS sequence"/>
</dbReference>
<dbReference type="SUPFAM" id="SSF52518">
    <property type="entry name" value="Thiamin diphosphate-binding fold (THDP-binding)"/>
    <property type="match status" value="2"/>
</dbReference>
<comment type="cofactor">
    <cofactor evidence="11">
        <name>Mg(2+)</name>
        <dbReference type="ChEBI" id="CHEBI:18420"/>
    </cofactor>
    <text evidence="11">Binds 1 Mg(2+) per subunit.</text>
</comment>
<comment type="cofactor">
    <cofactor evidence="2">
        <name>thiamine diphosphate</name>
        <dbReference type="ChEBI" id="CHEBI:58937"/>
    </cofactor>
</comment>
<dbReference type="OrthoDB" id="308383at2759"/>
<evidence type="ECO:0000256" key="2">
    <source>
        <dbReference type="ARBA" id="ARBA00001964"/>
    </source>
</evidence>
<evidence type="ECO:0000256" key="5">
    <source>
        <dbReference type="ARBA" id="ARBA00014422"/>
    </source>
</evidence>
<dbReference type="GO" id="GO:0000287">
    <property type="term" value="F:magnesium ion binding"/>
    <property type="evidence" value="ECO:0007669"/>
    <property type="project" value="InterPro"/>
</dbReference>
<dbReference type="InterPro" id="IPR012000">
    <property type="entry name" value="Thiamin_PyroP_enz_cen_dom"/>
</dbReference>
<protein>
    <recommendedName>
        <fullName evidence="5">Pyruvate decarboxylase</fullName>
        <ecNumber evidence="4">4.1.1.1</ecNumber>
    </recommendedName>
</protein>